<organism evidence="2 3">
    <name type="scientific">Canicola haemoglobinophilus</name>
    <dbReference type="NCBI Taxonomy" id="733"/>
    <lineage>
        <taxon>Bacteria</taxon>
        <taxon>Pseudomonadati</taxon>
        <taxon>Pseudomonadota</taxon>
        <taxon>Gammaproteobacteria</taxon>
        <taxon>Pasteurellales</taxon>
        <taxon>Pasteurellaceae</taxon>
        <taxon>Canicola</taxon>
    </lineage>
</organism>
<comment type="caution">
    <text evidence="2">The sequence shown here is derived from an EMBL/GenBank/DDBJ whole genome shotgun (WGS) entry which is preliminary data.</text>
</comment>
<accession>A0AB38H9J0</accession>
<dbReference type="EMBL" id="UGHJ01000001">
    <property type="protein sequence ID" value="STO68977.1"/>
    <property type="molecule type" value="Genomic_DNA"/>
</dbReference>
<dbReference type="Proteomes" id="UP000254496">
    <property type="component" value="Unassembled WGS sequence"/>
</dbReference>
<evidence type="ECO:0000256" key="1">
    <source>
        <dbReference type="SAM" id="Phobius"/>
    </source>
</evidence>
<reference evidence="2 3" key="1">
    <citation type="submission" date="2018-06" db="EMBL/GenBank/DDBJ databases">
        <authorList>
            <consortium name="Pathogen Informatics"/>
            <person name="Doyle S."/>
        </authorList>
    </citation>
    <scope>NUCLEOTIDE SEQUENCE [LARGE SCALE GENOMIC DNA]</scope>
    <source>
        <strain evidence="2 3">NCTC8540</strain>
    </source>
</reference>
<sequence>MNKFFTALCQLIGSIIVIIALIFATLIGMSYYRPAFAQYGQLSPDAQLAYDEEMARIEWIERNGDMPPEPTQADLEYMQRYTEQLQAQYDKEGK</sequence>
<gene>
    <name evidence="2" type="ORF">NCTC8540_01496</name>
</gene>
<evidence type="ECO:0000313" key="2">
    <source>
        <dbReference type="EMBL" id="STO68977.1"/>
    </source>
</evidence>
<keyword evidence="1" id="KW-0472">Membrane</keyword>
<dbReference type="AlphaFoldDB" id="A0AB38H9J0"/>
<proteinExistence type="predicted"/>
<name>A0AB38H9J0_9PAST</name>
<keyword evidence="1" id="KW-0812">Transmembrane</keyword>
<evidence type="ECO:0000313" key="3">
    <source>
        <dbReference type="Proteomes" id="UP000254496"/>
    </source>
</evidence>
<protein>
    <submittedName>
        <fullName evidence="2">Uncharacterized protein</fullName>
    </submittedName>
</protein>
<dbReference type="RefSeq" id="WP_115073156.1">
    <property type="nucleotide sequence ID" value="NZ_UGHE01000002.1"/>
</dbReference>
<feature type="transmembrane region" description="Helical" evidence="1">
    <location>
        <begin position="12"/>
        <end position="32"/>
    </location>
</feature>
<keyword evidence="1" id="KW-1133">Transmembrane helix</keyword>